<dbReference type="PANTHER" id="PTHR11079">
    <property type="entry name" value="CYTOSINE DEAMINASE FAMILY MEMBER"/>
    <property type="match status" value="1"/>
</dbReference>
<dbReference type="InterPro" id="IPR016193">
    <property type="entry name" value="Cytidine_deaminase-like"/>
</dbReference>
<dbReference type="Gene3D" id="3.40.140.10">
    <property type="entry name" value="Cytidine Deaminase, domain 2"/>
    <property type="match status" value="1"/>
</dbReference>
<dbReference type="PROSITE" id="PS51747">
    <property type="entry name" value="CYT_DCMP_DEAMINASES_2"/>
    <property type="match status" value="1"/>
</dbReference>
<feature type="domain" description="CMP/dCMP-type deaminase" evidence="1">
    <location>
        <begin position="5"/>
        <end position="114"/>
    </location>
</feature>
<dbReference type="GO" id="GO:0052717">
    <property type="term" value="F:tRNA-specific adenosine-34 deaminase activity"/>
    <property type="evidence" value="ECO:0007669"/>
    <property type="project" value="UniProtKB-EC"/>
</dbReference>
<dbReference type="RefSeq" id="WP_214058857.1">
    <property type="nucleotide sequence ID" value="NZ_BAAAHS010000191.1"/>
</dbReference>
<evidence type="ECO:0000313" key="2">
    <source>
        <dbReference type="EMBL" id="QVT79390.1"/>
    </source>
</evidence>
<keyword evidence="2" id="KW-0378">Hydrolase</keyword>
<evidence type="ECO:0000313" key="3">
    <source>
        <dbReference type="Proteomes" id="UP000679307"/>
    </source>
</evidence>
<dbReference type="SUPFAM" id="SSF53927">
    <property type="entry name" value="Cytidine deaminase-like"/>
    <property type="match status" value="1"/>
</dbReference>
<dbReference type="PANTHER" id="PTHR11079:SF179">
    <property type="entry name" value="TRNA(ADENINE(34)) DEAMINASE, CHLOROPLASTIC"/>
    <property type="match status" value="1"/>
</dbReference>
<sequence length="161" mass="16808">MSISEQDLAHLERCVALAAQAVDQGDEPFGSILVSARGEVLLEDHNHVGEGDGTRHPELEIAQWAGAHTEPAERASMTVYTSGEHCAMCAAAHAWAGLGRIVFASSTAQLTGWLAELGVAPSPVAPLPISEVAPGLVAEGPVPGLDEQVRALHARFHAPRG</sequence>
<name>A0ABX8EHN4_9ACTN</name>
<proteinExistence type="predicted"/>
<gene>
    <name evidence="2" type="primary">tadA_2</name>
    <name evidence="2" type="ORF">ENKNEFLB_01771</name>
</gene>
<protein>
    <submittedName>
        <fullName evidence="2">tRNA-specific adenosine deaminase</fullName>
        <ecNumber evidence="2">3.5.4.33</ecNumber>
    </submittedName>
</protein>
<keyword evidence="3" id="KW-1185">Reference proteome</keyword>
<dbReference type="EMBL" id="CP075371">
    <property type="protein sequence ID" value="QVT79390.1"/>
    <property type="molecule type" value="Genomic_DNA"/>
</dbReference>
<reference evidence="2 3" key="1">
    <citation type="submission" date="2021-05" db="EMBL/GenBank/DDBJ databases">
        <title>Complete genome of Nocardioides aquaticus KCTC 9944T isolated from meromictic and hypersaline Ekho Lake, Antarctica.</title>
        <authorList>
            <person name="Hwang K."/>
            <person name="Kim K.M."/>
            <person name="Choe H."/>
        </authorList>
    </citation>
    <scope>NUCLEOTIDE SEQUENCE [LARGE SCALE GENOMIC DNA]</scope>
    <source>
        <strain evidence="2 3">KCTC 9944</strain>
    </source>
</reference>
<organism evidence="2 3">
    <name type="scientific">Nocardioides aquaticus</name>
    <dbReference type="NCBI Taxonomy" id="160826"/>
    <lineage>
        <taxon>Bacteria</taxon>
        <taxon>Bacillati</taxon>
        <taxon>Actinomycetota</taxon>
        <taxon>Actinomycetes</taxon>
        <taxon>Propionibacteriales</taxon>
        <taxon>Nocardioidaceae</taxon>
        <taxon>Nocardioides</taxon>
    </lineage>
</organism>
<accession>A0ABX8EHN4</accession>
<dbReference type="Pfam" id="PF00383">
    <property type="entry name" value="dCMP_cyt_deam_1"/>
    <property type="match status" value="1"/>
</dbReference>
<dbReference type="Proteomes" id="UP000679307">
    <property type="component" value="Chromosome"/>
</dbReference>
<dbReference type="EC" id="3.5.4.33" evidence="2"/>
<dbReference type="InterPro" id="IPR002125">
    <property type="entry name" value="CMP_dCMP_dom"/>
</dbReference>
<evidence type="ECO:0000259" key="1">
    <source>
        <dbReference type="PROSITE" id="PS51747"/>
    </source>
</evidence>